<feature type="transmembrane region" description="Helical" evidence="1">
    <location>
        <begin position="173"/>
        <end position="192"/>
    </location>
</feature>
<reference evidence="2 3" key="1">
    <citation type="submission" date="2019-03" db="EMBL/GenBank/DDBJ databases">
        <title>Genomics of glacier-inhabiting Cryobacterium strains.</title>
        <authorList>
            <person name="Liu Q."/>
            <person name="Xin Y.-H."/>
        </authorList>
    </citation>
    <scope>NUCLEOTIDE SEQUENCE [LARGE SCALE GENOMIC DNA]</scope>
    <source>
        <strain evidence="2 3">TMT1-1</strain>
    </source>
</reference>
<feature type="transmembrane region" description="Helical" evidence="1">
    <location>
        <begin position="146"/>
        <end position="167"/>
    </location>
</feature>
<comment type="caution">
    <text evidence="2">The sequence shown here is derived from an EMBL/GenBank/DDBJ whole genome shotgun (WGS) entry which is preliminary data.</text>
</comment>
<feature type="transmembrane region" description="Helical" evidence="1">
    <location>
        <begin position="299"/>
        <end position="326"/>
    </location>
</feature>
<evidence type="ECO:0000313" key="3">
    <source>
        <dbReference type="Proteomes" id="UP000298424"/>
    </source>
</evidence>
<evidence type="ECO:0000256" key="1">
    <source>
        <dbReference type="SAM" id="Phobius"/>
    </source>
</evidence>
<dbReference type="AlphaFoldDB" id="A0A4R8ZI34"/>
<name>A0A4R8ZI34_9MICO</name>
<evidence type="ECO:0000313" key="2">
    <source>
        <dbReference type="EMBL" id="TFD26666.1"/>
    </source>
</evidence>
<organism evidence="2 3">
    <name type="scientific">Cryobacterium lyxosi</name>
    <dbReference type="NCBI Taxonomy" id="1259228"/>
    <lineage>
        <taxon>Bacteria</taxon>
        <taxon>Bacillati</taxon>
        <taxon>Actinomycetota</taxon>
        <taxon>Actinomycetes</taxon>
        <taxon>Micrococcales</taxon>
        <taxon>Microbacteriaceae</taxon>
        <taxon>Cryobacterium</taxon>
    </lineage>
</organism>
<feature type="transmembrane region" description="Helical" evidence="1">
    <location>
        <begin position="264"/>
        <end position="287"/>
    </location>
</feature>
<dbReference type="EMBL" id="SOGT01000008">
    <property type="protein sequence ID" value="TFD26666.1"/>
    <property type="molecule type" value="Genomic_DNA"/>
</dbReference>
<feature type="transmembrane region" description="Helical" evidence="1">
    <location>
        <begin position="110"/>
        <end position="134"/>
    </location>
</feature>
<feature type="transmembrane region" description="Helical" evidence="1">
    <location>
        <begin position="213"/>
        <end position="235"/>
    </location>
</feature>
<keyword evidence="3" id="KW-1185">Reference proteome</keyword>
<gene>
    <name evidence="2" type="ORF">E3T27_07815</name>
</gene>
<feature type="transmembrane region" description="Helical" evidence="1">
    <location>
        <begin position="78"/>
        <end position="98"/>
    </location>
</feature>
<keyword evidence="1" id="KW-1133">Transmembrane helix</keyword>
<dbReference type="RefSeq" id="WP_134572145.1">
    <property type="nucleotide sequence ID" value="NZ_SOGT01000008.1"/>
</dbReference>
<proteinExistence type="predicted"/>
<feature type="transmembrane region" description="Helical" evidence="1">
    <location>
        <begin position="338"/>
        <end position="357"/>
    </location>
</feature>
<protein>
    <submittedName>
        <fullName evidence="2">Uncharacterized protein</fullName>
    </submittedName>
</protein>
<dbReference type="OrthoDB" id="4794482at2"/>
<keyword evidence="1" id="KW-0472">Membrane</keyword>
<keyword evidence="1" id="KW-0812">Transmembrane</keyword>
<accession>A0A4R8ZI34</accession>
<sequence length="378" mass="39681">MKSDVVLRIIALMLPGAVRARYLEEWRADSLAAADAGLRRRDIARGAAALTLTIDRDLPAHTMEPRGAVPRRLTRRGLGLFAAAAVVLTGAWLTNGGIVPEGRDVSPQALVTLSAVAWISFRLAILAVLVGVLYFGRAAIMARSTLARIATAAAVTGPVTIALAVTFDPHRTVMLAGILLSAFGFLVGLVVVTGPSPISLERRVASRSKRIPVALLGVAAVGMVIVIGAVDLLVWNPQSKVPALSFDAIYARMIEVDQFSPSTAIVGVTLWAAFWGGLAVTVFILAARRSQMWMTPRRVSMLLLSIIGGAVFFRFFAGFSIGMSIADTFGTNGASTSIASAVLPYVGQLALATAAILSGWAPKIRNADTPEAGDVAVA</sequence>
<dbReference type="Proteomes" id="UP000298424">
    <property type="component" value="Unassembled WGS sequence"/>
</dbReference>